<dbReference type="Proteomes" id="UP001167831">
    <property type="component" value="Unassembled WGS sequence"/>
</dbReference>
<proteinExistence type="predicted"/>
<name>A0AAW7JN85_9BACT</name>
<evidence type="ECO:0000313" key="2">
    <source>
        <dbReference type="EMBL" id="MDN0025506.1"/>
    </source>
</evidence>
<dbReference type="Proteomes" id="UP001168478">
    <property type="component" value="Unassembled WGS sequence"/>
</dbReference>
<dbReference type="AlphaFoldDB" id="A0AAW7JN85"/>
<dbReference type="EMBL" id="JAUEIF010000006">
    <property type="protein sequence ID" value="MDN0025506.1"/>
    <property type="molecule type" value="Genomic_DNA"/>
</dbReference>
<accession>A0AAW7JN85</accession>
<evidence type="ECO:0000313" key="3">
    <source>
        <dbReference type="Proteomes" id="UP001167831"/>
    </source>
</evidence>
<protein>
    <submittedName>
        <fullName evidence="2">Uncharacterized protein</fullName>
    </submittedName>
</protein>
<reference evidence="2" key="2">
    <citation type="submission" date="2023-08" db="EMBL/GenBank/DDBJ databases">
        <title>Identification and characterization of horizontal gene transfer across gut microbiota members of farm animals based on homology search.</title>
        <authorList>
            <person name="Schwarzerova J."/>
            <person name="Nykrynova M."/>
            <person name="Jureckova K."/>
            <person name="Cejkova D."/>
            <person name="Rychlik I."/>
        </authorList>
    </citation>
    <scope>NUCLEOTIDE SEQUENCE</scope>
    <source>
        <strain evidence="2">ET15</strain>
        <strain evidence="1">ET37</strain>
    </source>
</reference>
<dbReference type="EMBL" id="JAUEIE010000004">
    <property type="protein sequence ID" value="MDN0022497.1"/>
    <property type="molecule type" value="Genomic_DNA"/>
</dbReference>
<reference evidence="2" key="1">
    <citation type="submission" date="2023-06" db="EMBL/GenBank/DDBJ databases">
        <authorList>
            <person name="Zeman M."/>
            <person name="Kubasova T."/>
            <person name="Jahodarova E."/>
            <person name="Nykrynova M."/>
            <person name="Rychlik I."/>
        </authorList>
    </citation>
    <scope>NUCLEOTIDE SEQUENCE</scope>
    <source>
        <strain evidence="2">ET15</strain>
        <strain evidence="1">ET37</strain>
    </source>
</reference>
<evidence type="ECO:0000313" key="4">
    <source>
        <dbReference type="Proteomes" id="UP001168478"/>
    </source>
</evidence>
<evidence type="ECO:0000313" key="1">
    <source>
        <dbReference type="EMBL" id="MDN0022497.1"/>
    </source>
</evidence>
<sequence>MAECIFNKPEKTLDYIVIIVNERLQQIDSNNAYSLACMGVAYIYQCENKR</sequence>
<dbReference type="RefSeq" id="WP_288915083.1">
    <property type="nucleotide sequence ID" value="NZ_JAUEIF010000006.1"/>
</dbReference>
<gene>
    <name evidence="1" type="ORF">QVN81_05585</name>
    <name evidence="2" type="ORF">QVN84_08240</name>
</gene>
<keyword evidence="3" id="KW-1185">Reference proteome</keyword>
<comment type="caution">
    <text evidence="2">The sequence shown here is derived from an EMBL/GenBank/DDBJ whole genome shotgun (WGS) entry which is preliminary data.</text>
</comment>
<organism evidence="2 4">
    <name type="scientific">Leyella lascolaii</name>
    <dbReference type="NCBI Taxonomy" id="1776379"/>
    <lineage>
        <taxon>Bacteria</taxon>
        <taxon>Pseudomonadati</taxon>
        <taxon>Bacteroidota</taxon>
        <taxon>Bacteroidia</taxon>
        <taxon>Bacteroidales</taxon>
        <taxon>Prevotellaceae</taxon>
        <taxon>Leyella</taxon>
    </lineage>
</organism>